<protein>
    <recommendedName>
        <fullName evidence="8">2Fe-2S ferredoxin-type domain-containing protein</fullName>
    </recommendedName>
</protein>
<reference evidence="9" key="1">
    <citation type="submission" date="2022-12" db="EMBL/GenBank/DDBJ databases">
        <title>Genome assemblies of Blomia tropicalis.</title>
        <authorList>
            <person name="Cui Y."/>
        </authorList>
    </citation>
    <scope>NUCLEOTIDE SEQUENCE</scope>
    <source>
        <tissue evidence="9">Adult mites</tissue>
    </source>
</reference>
<dbReference type="GO" id="GO:0009055">
    <property type="term" value="F:electron transfer activity"/>
    <property type="evidence" value="ECO:0007669"/>
    <property type="project" value="TreeGrafter"/>
</dbReference>
<keyword evidence="2" id="KW-0001">2Fe-2S</keyword>
<keyword evidence="7" id="KW-0472">Membrane</keyword>
<dbReference type="PANTHER" id="PTHR23426">
    <property type="entry name" value="FERREDOXIN/ADRENODOXIN"/>
    <property type="match status" value="1"/>
</dbReference>
<dbReference type="PANTHER" id="PTHR23426:SF65">
    <property type="entry name" value="FERREDOXIN-2, MITOCHONDRIAL"/>
    <property type="match status" value="1"/>
</dbReference>
<dbReference type="EMBL" id="JAPWDV010000002">
    <property type="protein sequence ID" value="KAJ6221070.1"/>
    <property type="molecule type" value="Genomic_DNA"/>
</dbReference>
<dbReference type="InterPro" id="IPR001055">
    <property type="entry name" value="Adrenodoxin-like"/>
</dbReference>
<evidence type="ECO:0000256" key="7">
    <source>
        <dbReference type="SAM" id="Phobius"/>
    </source>
</evidence>
<accession>A0A9Q0M8D4</accession>
<dbReference type="Gene3D" id="3.10.20.30">
    <property type="match status" value="1"/>
</dbReference>
<dbReference type="GO" id="GO:0005739">
    <property type="term" value="C:mitochondrion"/>
    <property type="evidence" value="ECO:0007669"/>
    <property type="project" value="TreeGrafter"/>
</dbReference>
<dbReference type="OMA" id="FRECINR"/>
<keyword evidence="10" id="KW-1185">Reference proteome</keyword>
<organism evidence="9 10">
    <name type="scientific">Blomia tropicalis</name>
    <name type="common">Mite</name>
    <dbReference type="NCBI Taxonomy" id="40697"/>
    <lineage>
        <taxon>Eukaryota</taxon>
        <taxon>Metazoa</taxon>
        <taxon>Ecdysozoa</taxon>
        <taxon>Arthropoda</taxon>
        <taxon>Chelicerata</taxon>
        <taxon>Arachnida</taxon>
        <taxon>Acari</taxon>
        <taxon>Acariformes</taxon>
        <taxon>Sarcoptiformes</taxon>
        <taxon>Astigmata</taxon>
        <taxon>Glycyphagoidea</taxon>
        <taxon>Echimyopodidae</taxon>
        <taxon>Blomia</taxon>
    </lineage>
</organism>
<keyword evidence="7" id="KW-1133">Transmembrane helix</keyword>
<dbReference type="PRINTS" id="PR00355">
    <property type="entry name" value="ADRENODOXIN"/>
</dbReference>
<sequence length="405" mass="46315">MTQNEFSIYLVPASFIVLNLVACLTALYACSLNQSLFNGSWNILYSLRDGYRSCHTYMVRVVYFYRKTTIDFSKTNLMLQFVEVNELGKCNLRIPPKFFEPNAYNTFTRDIGTIKFLLIKDTEFNPIEKIGISHDHHGHDLNVSVVDINNTNSNDGFLGSFEKCIKPLTLSEMEQEQMTLTTSQSNMVLEGEFAINHSVSPSNIVACLYLYINVVGYKMAHFLQAYVRDGSIKKNYPIYTSITTSNILIRSILNRKINDRLITCNKRTIFIETYRQQQKESGDQSKKEKIQVNYITKDNEKITLYGNEGDNVMHLAQQNSVDIEGACEASLACCTCHVYVRDSDFDRLEPPTEEEEDLLDMAPFLKSNSRLSCQIVLSKDIDGIEVTLPPATRNFYVDDHKPSHH</sequence>
<comment type="similarity">
    <text evidence="1">Belongs to the adrenodoxin/putidaredoxin family.</text>
</comment>
<evidence type="ECO:0000256" key="3">
    <source>
        <dbReference type="ARBA" id="ARBA00022723"/>
    </source>
</evidence>
<dbReference type="InterPro" id="IPR012675">
    <property type="entry name" value="Beta-grasp_dom_sf"/>
</dbReference>
<evidence type="ECO:0000256" key="2">
    <source>
        <dbReference type="ARBA" id="ARBA00022714"/>
    </source>
</evidence>
<name>A0A9Q0M8D4_BLOTA</name>
<dbReference type="InterPro" id="IPR036010">
    <property type="entry name" value="2Fe-2S_ferredoxin-like_sf"/>
</dbReference>
<evidence type="ECO:0000313" key="10">
    <source>
        <dbReference type="Proteomes" id="UP001142055"/>
    </source>
</evidence>
<keyword evidence="7" id="KW-0812">Transmembrane</keyword>
<dbReference type="AlphaFoldDB" id="A0A9Q0M8D4"/>
<evidence type="ECO:0000259" key="8">
    <source>
        <dbReference type="PROSITE" id="PS51085"/>
    </source>
</evidence>
<keyword evidence="5" id="KW-0411">Iron-sulfur</keyword>
<dbReference type="SUPFAM" id="SSF54292">
    <property type="entry name" value="2Fe-2S ferredoxin-like"/>
    <property type="match status" value="1"/>
</dbReference>
<evidence type="ECO:0000256" key="4">
    <source>
        <dbReference type="ARBA" id="ARBA00023004"/>
    </source>
</evidence>
<feature type="transmembrane region" description="Helical" evidence="7">
    <location>
        <begin position="6"/>
        <end position="30"/>
    </location>
</feature>
<evidence type="ECO:0000256" key="1">
    <source>
        <dbReference type="ARBA" id="ARBA00010914"/>
    </source>
</evidence>
<comment type="cofactor">
    <cofactor evidence="6">
        <name>[2Fe-2S] cluster</name>
        <dbReference type="ChEBI" id="CHEBI:190135"/>
    </cofactor>
</comment>
<dbReference type="GO" id="GO:0140647">
    <property type="term" value="P:P450-containing electron transport chain"/>
    <property type="evidence" value="ECO:0007669"/>
    <property type="project" value="InterPro"/>
</dbReference>
<proteinExistence type="inferred from homology"/>
<gene>
    <name evidence="9" type="ORF">RDWZM_006882</name>
</gene>
<dbReference type="GO" id="GO:0046872">
    <property type="term" value="F:metal ion binding"/>
    <property type="evidence" value="ECO:0007669"/>
    <property type="project" value="UniProtKB-KW"/>
</dbReference>
<dbReference type="GO" id="GO:0051537">
    <property type="term" value="F:2 iron, 2 sulfur cluster binding"/>
    <property type="evidence" value="ECO:0007669"/>
    <property type="project" value="UniProtKB-KW"/>
</dbReference>
<evidence type="ECO:0000256" key="5">
    <source>
        <dbReference type="ARBA" id="ARBA00023014"/>
    </source>
</evidence>
<feature type="domain" description="2Fe-2S ferredoxin-type" evidence="8">
    <location>
        <begin position="290"/>
        <end position="392"/>
    </location>
</feature>
<comment type="caution">
    <text evidence="9">The sequence shown here is derived from an EMBL/GenBank/DDBJ whole genome shotgun (WGS) entry which is preliminary data.</text>
</comment>
<keyword evidence="3" id="KW-0479">Metal-binding</keyword>
<evidence type="ECO:0000256" key="6">
    <source>
        <dbReference type="ARBA" id="ARBA00034078"/>
    </source>
</evidence>
<dbReference type="Proteomes" id="UP001142055">
    <property type="component" value="Chromosome 2"/>
</dbReference>
<evidence type="ECO:0000313" key="9">
    <source>
        <dbReference type="EMBL" id="KAJ6221070.1"/>
    </source>
</evidence>
<keyword evidence="4" id="KW-0408">Iron</keyword>
<dbReference type="PROSITE" id="PS51085">
    <property type="entry name" value="2FE2S_FER_2"/>
    <property type="match status" value="1"/>
</dbReference>
<dbReference type="InterPro" id="IPR001041">
    <property type="entry name" value="2Fe-2S_ferredoxin-type"/>
</dbReference>
<dbReference type="Pfam" id="PF00111">
    <property type="entry name" value="Fer2"/>
    <property type="match status" value="1"/>
</dbReference>